<dbReference type="Gene3D" id="3.30.420.40">
    <property type="match status" value="2"/>
</dbReference>
<evidence type="ECO:0000313" key="2">
    <source>
        <dbReference type="EMBL" id="OGK24202.1"/>
    </source>
</evidence>
<name>A0A1F7H0D9_9BACT</name>
<dbReference type="PANTHER" id="PTHR18964:SF149">
    <property type="entry name" value="BIFUNCTIONAL UDP-N-ACETYLGLUCOSAMINE 2-EPIMERASE_N-ACETYLMANNOSAMINE KINASE"/>
    <property type="match status" value="1"/>
</dbReference>
<evidence type="ECO:0008006" key="4">
    <source>
        <dbReference type="Google" id="ProtNLM"/>
    </source>
</evidence>
<comment type="caution">
    <text evidence="2">The sequence shown here is derived from an EMBL/GenBank/DDBJ whole genome shotgun (WGS) entry which is preliminary data.</text>
</comment>
<organism evidence="2 3">
    <name type="scientific">Candidatus Roizmanbacteria bacterium RIFCSPHIGHO2_02_FULL_38_11</name>
    <dbReference type="NCBI Taxonomy" id="1802039"/>
    <lineage>
        <taxon>Bacteria</taxon>
        <taxon>Candidatus Roizmaniibacteriota</taxon>
    </lineage>
</organism>
<dbReference type="PANTHER" id="PTHR18964">
    <property type="entry name" value="ROK (REPRESSOR, ORF, KINASE) FAMILY"/>
    <property type="match status" value="1"/>
</dbReference>
<comment type="similarity">
    <text evidence="1">Belongs to the ROK (NagC/XylR) family.</text>
</comment>
<dbReference type="SUPFAM" id="SSF53067">
    <property type="entry name" value="Actin-like ATPase domain"/>
    <property type="match status" value="1"/>
</dbReference>
<evidence type="ECO:0000313" key="3">
    <source>
        <dbReference type="Proteomes" id="UP000177913"/>
    </source>
</evidence>
<dbReference type="Pfam" id="PF00480">
    <property type="entry name" value="ROK"/>
    <property type="match status" value="1"/>
</dbReference>
<reference evidence="2 3" key="1">
    <citation type="journal article" date="2016" name="Nat. Commun.">
        <title>Thousands of microbial genomes shed light on interconnected biogeochemical processes in an aquifer system.</title>
        <authorList>
            <person name="Anantharaman K."/>
            <person name="Brown C.T."/>
            <person name="Hug L.A."/>
            <person name="Sharon I."/>
            <person name="Castelle C.J."/>
            <person name="Probst A.J."/>
            <person name="Thomas B.C."/>
            <person name="Singh A."/>
            <person name="Wilkins M.J."/>
            <person name="Karaoz U."/>
            <person name="Brodie E.L."/>
            <person name="Williams K.H."/>
            <person name="Hubbard S.S."/>
            <person name="Banfield J.F."/>
        </authorList>
    </citation>
    <scope>NUCLEOTIDE SEQUENCE [LARGE SCALE GENOMIC DNA]</scope>
</reference>
<dbReference type="CDD" id="cd23763">
    <property type="entry name" value="ASKHA_ATPase_ROK"/>
    <property type="match status" value="1"/>
</dbReference>
<proteinExistence type="inferred from homology"/>
<dbReference type="InterPro" id="IPR000600">
    <property type="entry name" value="ROK"/>
</dbReference>
<dbReference type="AlphaFoldDB" id="A0A1F7H0D9"/>
<dbReference type="InterPro" id="IPR043129">
    <property type="entry name" value="ATPase_NBD"/>
</dbReference>
<protein>
    <recommendedName>
        <fullName evidence="4">ROK family protein</fullName>
    </recommendedName>
</protein>
<gene>
    <name evidence="2" type="ORF">A3C25_05740</name>
</gene>
<dbReference type="EMBL" id="MFZO01000037">
    <property type="protein sequence ID" value="OGK24202.1"/>
    <property type="molecule type" value="Genomic_DNA"/>
</dbReference>
<evidence type="ECO:0000256" key="1">
    <source>
        <dbReference type="ARBA" id="ARBA00006479"/>
    </source>
</evidence>
<accession>A0A1F7H0D9</accession>
<sequence length="199" mass="21582">MYLGIDIGGTNIRIGAFEKSNPSELKGVSNFEVSQDFNLAIKNIIAQIKKSTQGKKIYGIGVGAPGLINRKEGHIEKSANLPKWQKKPIGKILEKEFNTEVKVENDVAVAATGKALYGHGKSVSKFIYLIWGTGFGGAVVEKINGKLKITSIEPGHQILDWNGIDCACGQKGCLEPYIGGRATEKHYGKPLIKVNDEKT</sequence>
<dbReference type="Proteomes" id="UP000177913">
    <property type="component" value="Unassembled WGS sequence"/>
</dbReference>